<dbReference type="EMBL" id="WTYD01000002">
    <property type="protein sequence ID" value="MXO54936.1"/>
    <property type="molecule type" value="Genomic_DNA"/>
</dbReference>
<evidence type="ECO:0000256" key="1">
    <source>
        <dbReference type="SAM" id="SignalP"/>
    </source>
</evidence>
<keyword evidence="1" id="KW-0732">Signal</keyword>
<gene>
    <name evidence="2" type="ORF">GRI47_13095</name>
</gene>
<comment type="caution">
    <text evidence="2">The sequence shown here is derived from an EMBL/GenBank/DDBJ whole genome shotgun (WGS) entry which is preliminary data.</text>
</comment>
<dbReference type="InterPro" id="IPR011050">
    <property type="entry name" value="Pectin_lyase_fold/virulence"/>
</dbReference>
<evidence type="ECO:0000313" key="2">
    <source>
        <dbReference type="EMBL" id="MXO54936.1"/>
    </source>
</evidence>
<evidence type="ECO:0000313" key="3">
    <source>
        <dbReference type="Proteomes" id="UP000430272"/>
    </source>
</evidence>
<feature type="signal peptide" evidence="1">
    <location>
        <begin position="1"/>
        <end position="24"/>
    </location>
</feature>
<organism evidence="2 3">
    <name type="scientific">Qipengyuania pelagi</name>
    <dbReference type="NCBI Taxonomy" id="994320"/>
    <lineage>
        <taxon>Bacteria</taxon>
        <taxon>Pseudomonadati</taxon>
        <taxon>Pseudomonadota</taxon>
        <taxon>Alphaproteobacteria</taxon>
        <taxon>Sphingomonadales</taxon>
        <taxon>Erythrobacteraceae</taxon>
        <taxon>Qipengyuania</taxon>
    </lineage>
</organism>
<dbReference type="Proteomes" id="UP000430272">
    <property type="component" value="Unassembled WGS sequence"/>
</dbReference>
<dbReference type="OrthoDB" id="7237303at2"/>
<feature type="chain" id="PRO_5032666598" evidence="1">
    <location>
        <begin position="25"/>
        <end position="315"/>
    </location>
</feature>
<sequence length="315" mass="33117">MRSRTRIAAPALIALAAVTLPLSAQQRAPFSVAETGRSYASLQDAVDAIGAGTGTVVFAPGTYNECAVQRAGTITYRAMEPGSATLSGVACEGKGALVLGGEGATVIGLVFSDIAVPDRNGAGIRLESGDLAVTQSWFRDSEQGILTAHDPNIHLRIDKSTFTRLGTCEGDGGCAHSIYTGEIAETAVTRSRFEAGTGGHYLKSRAARTIVEDSSFDDAAGRGTNYMIDLPNGGNGRIVRNWFVQGRDKENWSAFIAVGAEEGNYSSDGLVISDNDARLVPGLRRSPAFIADWTGDRLSIANNELGAGLKPFESR</sequence>
<dbReference type="Gene3D" id="2.160.20.10">
    <property type="entry name" value="Single-stranded right-handed beta-helix, Pectin lyase-like"/>
    <property type="match status" value="1"/>
</dbReference>
<dbReference type="RefSeq" id="WP_160661789.1">
    <property type="nucleotide sequence ID" value="NZ_BAABDV010000001.1"/>
</dbReference>
<name>A0A844YAS3_9SPHN</name>
<dbReference type="AlphaFoldDB" id="A0A844YAS3"/>
<dbReference type="SUPFAM" id="SSF51126">
    <property type="entry name" value="Pectin lyase-like"/>
    <property type="match status" value="1"/>
</dbReference>
<accession>A0A844YAS3</accession>
<dbReference type="InterPro" id="IPR012334">
    <property type="entry name" value="Pectin_lyas_fold"/>
</dbReference>
<keyword evidence="3" id="KW-1185">Reference proteome</keyword>
<proteinExistence type="predicted"/>
<protein>
    <submittedName>
        <fullName evidence="2">Right-handed parallel beta-helix repeat-containing protein</fullName>
    </submittedName>
</protein>
<reference evidence="2 3" key="1">
    <citation type="submission" date="2019-12" db="EMBL/GenBank/DDBJ databases">
        <title>Genomic-based taxomic classification of the family Erythrobacteraceae.</title>
        <authorList>
            <person name="Xu L."/>
        </authorList>
    </citation>
    <scope>NUCLEOTIDE SEQUENCE [LARGE SCALE GENOMIC DNA]</scope>
    <source>
        <strain evidence="2 3">JCM 17468</strain>
    </source>
</reference>